<evidence type="ECO:0000256" key="3">
    <source>
        <dbReference type="ARBA" id="ARBA00023002"/>
    </source>
</evidence>
<accession>A0A1L9RX63</accession>
<evidence type="ECO:0000313" key="6">
    <source>
        <dbReference type="Proteomes" id="UP000184383"/>
    </source>
</evidence>
<dbReference type="VEuPathDB" id="FungiDB:ASPWEDRAFT_105748"/>
<dbReference type="AlphaFoldDB" id="A0A1L9RX63"/>
<protein>
    <recommendedName>
        <fullName evidence="4">Aldehyde dehydrogenase domain-containing protein</fullName>
    </recommendedName>
</protein>
<evidence type="ECO:0000259" key="4">
    <source>
        <dbReference type="Pfam" id="PF00171"/>
    </source>
</evidence>
<dbReference type="InterPro" id="IPR015590">
    <property type="entry name" value="Aldehyde_DH_dom"/>
</dbReference>
<dbReference type="FunFam" id="3.40.309.10:FF:000010">
    <property type="entry name" value="Gamma-aminobutyraldehyde dehydrogenase"/>
    <property type="match status" value="1"/>
</dbReference>
<dbReference type="FunFam" id="3.40.605.10:FF:000012">
    <property type="entry name" value="NAD-dependent succinate-semialdehyde dehydrogenase"/>
    <property type="match status" value="1"/>
</dbReference>
<organism evidence="5 6">
    <name type="scientific">Aspergillus wentii DTO 134E9</name>
    <dbReference type="NCBI Taxonomy" id="1073089"/>
    <lineage>
        <taxon>Eukaryota</taxon>
        <taxon>Fungi</taxon>
        <taxon>Dikarya</taxon>
        <taxon>Ascomycota</taxon>
        <taxon>Pezizomycotina</taxon>
        <taxon>Eurotiomycetes</taxon>
        <taxon>Eurotiomycetidae</taxon>
        <taxon>Eurotiales</taxon>
        <taxon>Aspergillaceae</taxon>
        <taxon>Aspergillus</taxon>
        <taxon>Aspergillus subgen. Cremei</taxon>
    </lineage>
</organism>
<dbReference type="GO" id="GO:0004777">
    <property type="term" value="F:succinate-semialdehyde dehydrogenase (NAD+) activity"/>
    <property type="evidence" value="ECO:0007669"/>
    <property type="project" value="TreeGrafter"/>
</dbReference>
<dbReference type="RefSeq" id="XP_040693159.1">
    <property type="nucleotide sequence ID" value="XM_040827754.1"/>
</dbReference>
<dbReference type="Pfam" id="PF00171">
    <property type="entry name" value="Aldedh"/>
    <property type="match status" value="1"/>
</dbReference>
<dbReference type="EMBL" id="KV878210">
    <property type="protein sequence ID" value="OJJ39483.1"/>
    <property type="molecule type" value="Genomic_DNA"/>
</dbReference>
<proteinExistence type="inferred from homology"/>
<dbReference type="Gene3D" id="3.40.605.10">
    <property type="entry name" value="Aldehyde Dehydrogenase, Chain A, domain 1"/>
    <property type="match status" value="1"/>
</dbReference>
<dbReference type="CDD" id="cd07105">
    <property type="entry name" value="ALDH_SaliADH"/>
    <property type="match status" value="1"/>
</dbReference>
<dbReference type="GO" id="GO:0009450">
    <property type="term" value="P:gamma-aminobutyric acid catabolic process"/>
    <property type="evidence" value="ECO:0007669"/>
    <property type="project" value="TreeGrafter"/>
</dbReference>
<evidence type="ECO:0000256" key="2">
    <source>
        <dbReference type="ARBA" id="ARBA00022857"/>
    </source>
</evidence>
<evidence type="ECO:0000313" key="5">
    <source>
        <dbReference type="EMBL" id="OJJ39483.1"/>
    </source>
</evidence>
<dbReference type="InterPro" id="IPR016161">
    <property type="entry name" value="Ald_DH/histidinol_DH"/>
</dbReference>
<comment type="similarity">
    <text evidence="1">Belongs to the aldehyde dehydrogenase family.</text>
</comment>
<gene>
    <name evidence="5" type="ORF">ASPWEDRAFT_105748</name>
</gene>
<keyword evidence="3" id="KW-0560">Oxidoreductase</keyword>
<dbReference type="InterPro" id="IPR050740">
    <property type="entry name" value="Aldehyde_DH_Superfamily"/>
</dbReference>
<dbReference type="STRING" id="1073089.A0A1L9RX63"/>
<sequence length="481" mass="51326">MTEFSNSAKGAIPLIINNESIITNSKFEVRAPATGEVISLCASASVDDANRAVAAAKAAFPAWRNTTPYDRRDILLKAADIMLSRKEELIGYQMEETGAARPFVEKTFMMGSEFLKDFAGRIPSIEGKVPSVSQEGEGAMVFKEPYGVILGIVPWNAPFILGTRAVALPLAAGNTTVLKGSELSPRCFHALGEIYRDAGLPAGCLNVLYHQPSDAAAVTNALIAHPAVRKINFTGSTRVGSIIAATAGKYIKPVILELGGKASAIVLDDANLEKAAMGCTIGSFLHSGQICMSTERIVVQRSIAEKFRQILVQTTENVFGKNAPAPVLVASAAVDKNRELVTDALSKGADVLFGDAKATESSSHSLRPLIVDNVTKDMDIYSTESFGPTVSLLVVDTEEDAIALANDTEYGLTSAVFTNNLFRGLRVARQIESGAVHINSLTIHDEPVLPHGGWKSSGFGRFGGTSGYDEFLQTKTVTWVE</sequence>
<dbReference type="OrthoDB" id="310895at2759"/>
<reference evidence="6" key="1">
    <citation type="journal article" date="2017" name="Genome Biol.">
        <title>Comparative genomics reveals high biological diversity and specific adaptations in the industrially and medically important fungal genus Aspergillus.</title>
        <authorList>
            <person name="de Vries R.P."/>
            <person name="Riley R."/>
            <person name="Wiebenga A."/>
            <person name="Aguilar-Osorio G."/>
            <person name="Amillis S."/>
            <person name="Uchima C.A."/>
            <person name="Anderluh G."/>
            <person name="Asadollahi M."/>
            <person name="Askin M."/>
            <person name="Barry K."/>
            <person name="Battaglia E."/>
            <person name="Bayram O."/>
            <person name="Benocci T."/>
            <person name="Braus-Stromeyer S.A."/>
            <person name="Caldana C."/>
            <person name="Canovas D."/>
            <person name="Cerqueira G.C."/>
            <person name="Chen F."/>
            <person name="Chen W."/>
            <person name="Choi C."/>
            <person name="Clum A."/>
            <person name="Dos Santos R.A."/>
            <person name="Damasio A.R."/>
            <person name="Diallinas G."/>
            <person name="Emri T."/>
            <person name="Fekete E."/>
            <person name="Flipphi M."/>
            <person name="Freyberg S."/>
            <person name="Gallo A."/>
            <person name="Gournas C."/>
            <person name="Habgood R."/>
            <person name="Hainaut M."/>
            <person name="Harispe M.L."/>
            <person name="Henrissat B."/>
            <person name="Hilden K.S."/>
            <person name="Hope R."/>
            <person name="Hossain A."/>
            <person name="Karabika E."/>
            <person name="Karaffa L."/>
            <person name="Karanyi Z."/>
            <person name="Krasevec N."/>
            <person name="Kuo A."/>
            <person name="Kusch H."/>
            <person name="LaButti K."/>
            <person name="Lagendijk E.L."/>
            <person name="Lapidus A."/>
            <person name="Levasseur A."/>
            <person name="Lindquist E."/>
            <person name="Lipzen A."/>
            <person name="Logrieco A.F."/>
            <person name="MacCabe A."/>
            <person name="Maekelae M.R."/>
            <person name="Malavazi I."/>
            <person name="Melin P."/>
            <person name="Meyer V."/>
            <person name="Mielnichuk N."/>
            <person name="Miskei M."/>
            <person name="Molnar A.P."/>
            <person name="Mule G."/>
            <person name="Ngan C.Y."/>
            <person name="Orejas M."/>
            <person name="Orosz E."/>
            <person name="Ouedraogo J.P."/>
            <person name="Overkamp K.M."/>
            <person name="Park H.-S."/>
            <person name="Perrone G."/>
            <person name="Piumi F."/>
            <person name="Punt P.J."/>
            <person name="Ram A.F."/>
            <person name="Ramon A."/>
            <person name="Rauscher S."/>
            <person name="Record E."/>
            <person name="Riano-Pachon D.M."/>
            <person name="Robert V."/>
            <person name="Roehrig J."/>
            <person name="Ruller R."/>
            <person name="Salamov A."/>
            <person name="Salih N.S."/>
            <person name="Samson R.A."/>
            <person name="Sandor E."/>
            <person name="Sanguinetti M."/>
            <person name="Schuetze T."/>
            <person name="Sepcic K."/>
            <person name="Shelest E."/>
            <person name="Sherlock G."/>
            <person name="Sophianopoulou V."/>
            <person name="Squina F.M."/>
            <person name="Sun H."/>
            <person name="Susca A."/>
            <person name="Todd R.B."/>
            <person name="Tsang A."/>
            <person name="Unkles S.E."/>
            <person name="van de Wiele N."/>
            <person name="van Rossen-Uffink D."/>
            <person name="Oliveira J.V."/>
            <person name="Vesth T.C."/>
            <person name="Visser J."/>
            <person name="Yu J.-H."/>
            <person name="Zhou M."/>
            <person name="Andersen M.R."/>
            <person name="Archer D.B."/>
            <person name="Baker S.E."/>
            <person name="Benoit I."/>
            <person name="Brakhage A.A."/>
            <person name="Braus G.H."/>
            <person name="Fischer R."/>
            <person name="Frisvad J.C."/>
            <person name="Goldman G.H."/>
            <person name="Houbraken J."/>
            <person name="Oakley B."/>
            <person name="Pocsi I."/>
            <person name="Scazzocchio C."/>
            <person name="Seiboth B."/>
            <person name="vanKuyk P.A."/>
            <person name="Wortman J."/>
            <person name="Dyer P.S."/>
            <person name="Grigoriev I.V."/>
        </authorList>
    </citation>
    <scope>NUCLEOTIDE SEQUENCE [LARGE SCALE GENOMIC DNA]</scope>
    <source>
        <strain evidence="6">DTO 134E9</strain>
    </source>
</reference>
<keyword evidence="6" id="KW-1185">Reference proteome</keyword>
<dbReference type="InterPro" id="IPR016162">
    <property type="entry name" value="Ald_DH_N"/>
</dbReference>
<dbReference type="PANTHER" id="PTHR43353:SF6">
    <property type="entry name" value="CYTOPLASMIC ALDEHYDE DEHYDROGENASE (EUROFUNG)"/>
    <property type="match status" value="1"/>
</dbReference>
<name>A0A1L9RX63_ASPWE</name>
<dbReference type="InterPro" id="IPR016163">
    <property type="entry name" value="Ald_DH_C"/>
</dbReference>
<dbReference type="PANTHER" id="PTHR43353">
    <property type="entry name" value="SUCCINATE-SEMIALDEHYDE DEHYDROGENASE, MITOCHONDRIAL"/>
    <property type="match status" value="1"/>
</dbReference>
<keyword evidence="2" id="KW-0521">NADP</keyword>
<dbReference type="Proteomes" id="UP000184383">
    <property type="component" value="Unassembled WGS sequence"/>
</dbReference>
<dbReference type="GeneID" id="63743602"/>
<feature type="domain" description="Aldehyde dehydrogenase" evidence="4">
    <location>
        <begin position="25"/>
        <end position="477"/>
    </location>
</feature>
<evidence type="ECO:0000256" key="1">
    <source>
        <dbReference type="ARBA" id="ARBA00009986"/>
    </source>
</evidence>
<dbReference type="SUPFAM" id="SSF53720">
    <property type="entry name" value="ALDH-like"/>
    <property type="match status" value="1"/>
</dbReference>
<dbReference type="Gene3D" id="3.40.309.10">
    <property type="entry name" value="Aldehyde Dehydrogenase, Chain A, domain 2"/>
    <property type="match status" value="1"/>
</dbReference>